<protein>
    <submittedName>
        <fullName evidence="3">Uncharacterized protein LOC106150574</fullName>
    </submittedName>
</protein>
<reference evidence="3" key="1">
    <citation type="submission" date="2025-08" db="UniProtKB">
        <authorList>
            <consortium name="RefSeq"/>
        </authorList>
    </citation>
    <scope>IDENTIFICATION</scope>
    <source>
        <tissue evidence="3">Gonads</tissue>
    </source>
</reference>
<keyword evidence="2" id="KW-1185">Reference proteome</keyword>
<dbReference type="GeneID" id="106150574"/>
<dbReference type="Gene3D" id="2.60.40.10">
    <property type="entry name" value="Immunoglobulins"/>
    <property type="match status" value="1"/>
</dbReference>
<feature type="region of interest" description="Disordered" evidence="1">
    <location>
        <begin position="250"/>
        <end position="272"/>
    </location>
</feature>
<dbReference type="InParanoid" id="A0A1S3H0A0"/>
<evidence type="ECO:0000256" key="1">
    <source>
        <dbReference type="SAM" id="MobiDB-lite"/>
    </source>
</evidence>
<organism evidence="2 3">
    <name type="scientific">Lingula anatina</name>
    <name type="common">Brachiopod</name>
    <name type="synonym">Lingula unguis</name>
    <dbReference type="NCBI Taxonomy" id="7574"/>
    <lineage>
        <taxon>Eukaryota</taxon>
        <taxon>Metazoa</taxon>
        <taxon>Spiralia</taxon>
        <taxon>Lophotrochozoa</taxon>
        <taxon>Brachiopoda</taxon>
        <taxon>Linguliformea</taxon>
        <taxon>Lingulata</taxon>
        <taxon>Lingulida</taxon>
        <taxon>Linguloidea</taxon>
        <taxon>Lingulidae</taxon>
        <taxon>Lingula</taxon>
    </lineage>
</organism>
<dbReference type="AlphaFoldDB" id="A0A1S3H0A0"/>
<dbReference type="RefSeq" id="XP_013378906.1">
    <property type="nucleotide sequence ID" value="XM_013523452.1"/>
</dbReference>
<accession>A0A1S3H0A0</accession>
<dbReference type="Proteomes" id="UP000085678">
    <property type="component" value="Unplaced"/>
</dbReference>
<proteinExistence type="predicted"/>
<name>A0A1S3H0A0_LINAN</name>
<sequence length="272" mass="30281">MGKHVLLVRSLSPGWICIVGLLPVLLVCLLTSASPVCKFQHGDEILDIKWMKIRSDNTEICILTWSTKAISDWDTCIGIEGGIKMRLNPKTDLTHGVISLLTQNLSAADEGIYMVRIAYHHKQPKYCTFHLLQSGNSTLIEEGTKIQHTALGNTAQLNFTSGRNLQQFKLFNALNRSLVQCDSHTCSSNPNSGAAPRFMGRVTDSSIVVAINVTELEDSGRYWFEMVYKDRRPTTGKLYLRVYKLQDKGSEEVRPTTTTTTTTTMGKDLPGV</sequence>
<gene>
    <name evidence="3" type="primary">LOC106150574</name>
</gene>
<dbReference type="KEGG" id="lak:106150574"/>
<dbReference type="InterPro" id="IPR013783">
    <property type="entry name" value="Ig-like_fold"/>
</dbReference>
<evidence type="ECO:0000313" key="3">
    <source>
        <dbReference type="RefSeq" id="XP_013378906.1"/>
    </source>
</evidence>
<evidence type="ECO:0000313" key="2">
    <source>
        <dbReference type="Proteomes" id="UP000085678"/>
    </source>
</evidence>